<dbReference type="SFLD" id="SFLDS00029">
    <property type="entry name" value="Radical_SAM"/>
    <property type="match status" value="1"/>
</dbReference>
<evidence type="ECO:0000256" key="2">
    <source>
        <dbReference type="ARBA" id="ARBA00022485"/>
    </source>
</evidence>
<dbReference type="KEGG" id="aacx:DEACI_1333"/>
<gene>
    <name evidence="8" type="ORF">DEACI_1333</name>
    <name evidence="9" type="ORF">DEACI_3945</name>
</gene>
<dbReference type="AlphaFoldDB" id="A0A8S0X4B5"/>
<evidence type="ECO:0000256" key="4">
    <source>
        <dbReference type="ARBA" id="ARBA00022723"/>
    </source>
</evidence>
<feature type="domain" description="Radical SAM core" evidence="7">
    <location>
        <begin position="18"/>
        <end position="259"/>
    </location>
</feature>
<evidence type="ECO:0000259" key="7">
    <source>
        <dbReference type="PROSITE" id="PS51918"/>
    </source>
</evidence>
<dbReference type="SUPFAM" id="SSF102114">
    <property type="entry name" value="Radical SAM enzymes"/>
    <property type="match status" value="1"/>
</dbReference>
<name>A0A8S0X4B5_9FIRM</name>
<proteinExistence type="predicted"/>
<sequence length="312" mass="35414">MRWGEKRYNNFNGHLRQVFGEKVFKVPLDAGFTCPNRDGTLGSGGCVYCSARGSGDFAGEQGKSISVQFAQVKEQMRKKWPRGKYLAYFQAYTNTYAPVGYLRKVFEEALTQDGVVGLSVATRPDCLPDDVLDYLQELQERTYLWVELGLQTIHKRSLEWMRRGHDYSAFLEGLAKLRERGVRVCAHLILGLPGESRRDIMATAEAVAQLPLQGIKLHLLHVLKGTTLARLYEREPFPLLTKEEYVTYVADILEILPPEMIIQRLTGDGPPDDLIAPLWSLRKWEILNGIDKELTMRGSWQGKRAVLTRPAT</sequence>
<dbReference type="GO" id="GO:0051539">
    <property type="term" value="F:4 iron, 4 sulfur cluster binding"/>
    <property type="evidence" value="ECO:0007669"/>
    <property type="project" value="UniProtKB-KW"/>
</dbReference>
<dbReference type="InterPro" id="IPR023404">
    <property type="entry name" value="rSAM_horseshoe"/>
</dbReference>
<dbReference type="InterPro" id="IPR005911">
    <property type="entry name" value="YhcC-like"/>
</dbReference>
<evidence type="ECO:0000313" key="8">
    <source>
        <dbReference type="EMBL" id="CAA7600680.1"/>
    </source>
</evidence>
<dbReference type="Proteomes" id="UP001071230">
    <property type="component" value="Unassembled WGS sequence"/>
</dbReference>
<evidence type="ECO:0000256" key="6">
    <source>
        <dbReference type="ARBA" id="ARBA00023014"/>
    </source>
</evidence>
<reference evidence="9" key="1">
    <citation type="submission" date="2014-11" db="EMBL/GenBank/DDBJ databases">
        <authorList>
            <person name="Hornung B.V."/>
        </authorList>
    </citation>
    <scope>NUCLEOTIDE SEQUENCE</scope>
    <source>
        <strain evidence="9">INE</strain>
    </source>
</reference>
<dbReference type="RefSeq" id="WP_240984320.1">
    <property type="nucleotide sequence ID" value="NZ_CDGJ01000132.1"/>
</dbReference>
<keyword evidence="4" id="KW-0479">Metal-binding</keyword>
<dbReference type="Proteomes" id="UP000836597">
    <property type="component" value="Chromosome"/>
</dbReference>
<dbReference type="InterPro" id="IPR058240">
    <property type="entry name" value="rSAM_sf"/>
</dbReference>
<reference evidence="8" key="2">
    <citation type="submission" date="2020-01" db="EMBL/GenBank/DDBJ databases">
        <authorList>
            <person name="Hornung B."/>
        </authorList>
    </citation>
    <scope>NUCLEOTIDE SEQUENCE</scope>
    <source>
        <strain evidence="8">PacBioINE</strain>
    </source>
</reference>
<dbReference type="SMART" id="SM00729">
    <property type="entry name" value="Elp3"/>
    <property type="match status" value="1"/>
</dbReference>
<dbReference type="PANTHER" id="PTHR11135">
    <property type="entry name" value="HISTONE ACETYLTRANSFERASE-RELATED"/>
    <property type="match status" value="1"/>
</dbReference>
<organism evidence="8">
    <name type="scientific">Acididesulfobacillus acetoxydans</name>
    <dbReference type="NCBI Taxonomy" id="1561005"/>
    <lineage>
        <taxon>Bacteria</taxon>
        <taxon>Bacillati</taxon>
        <taxon>Bacillota</taxon>
        <taxon>Clostridia</taxon>
        <taxon>Eubacteriales</taxon>
        <taxon>Peptococcaceae</taxon>
        <taxon>Acididesulfobacillus</taxon>
    </lineage>
</organism>
<keyword evidence="6" id="KW-0411">Iron-sulfur</keyword>
<keyword evidence="9" id="KW-0808">Transferase</keyword>
<evidence type="ECO:0000313" key="10">
    <source>
        <dbReference type="Proteomes" id="UP001071230"/>
    </source>
</evidence>
<dbReference type="EMBL" id="CDGJ01000132">
    <property type="protein sequence ID" value="CEJ09461.1"/>
    <property type="molecule type" value="Genomic_DNA"/>
</dbReference>
<dbReference type="InterPro" id="IPR006638">
    <property type="entry name" value="Elp3/MiaA/NifB-like_rSAM"/>
</dbReference>
<dbReference type="GO" id="GO:0046872">
    <property type="term" value="F:metal ion binding"/>
    <property type="evidence" value="ECO:0007669"/>
    <property type="project" value="UniProtKB-KW"/>
</dbReference>
<dbReference type="NCBIfam" id="TIGR01212">
    <property type="entry name" value="TIGR01212 family radical SAM protein"/>
    <property type="match status" value="1"/>
</dbReference>
<dbReference type="InterPro" id="IPR032432">
    <property type="entry name" value="Radical_SAM_C"/>
</dbReference>
<dbReference type="Pfam" id="PF04055">
    <property type="entry name" value="Radical_SAM"/>
    <property type="match status" value="1"/>
</dbReference>
<keyword evidence="3" id="KW-0949">S-adenosyl-L-methionine</keyword>
<keyword evidence="5" id="KW-0408">Iron</keyword>
<evidence type="ECO:0000313" key="9">
    <source>
        <dbReference type="EMBL" id="CEJ09461.1"/>
    </source>
</evidence>
<dbReference type="CDD" id="cd01335">
    <property type="entry name" value="Radical_SAM"/>
    <property type="match status" value="1"/>
</dbReference>
<protein>
    <submittedName>
        <fullName evidence="9">Fe-S oxidoreductase</fullName>
        <ecNumber evidence="9">2.-.-.-</ecNumber>
    </submittedName>
    <submittedName>
        <fullName evidence="8">Radical_SAM C-terminal domain protein</fullName>
    </submittedName>
</protein>
<dbReference type="EC" id="2.-.-.-" evidence="9"/>
<keyword evidence="10" id="KW-1185">Reference proteome</keyword>
<dbReference type="InterPro" id="IPR007197">
    <property type="entry name" value="rSAM"/>
</dbReference>
<dbReference type="SFLD" id="SFLDG01086">
    <property type="entry name" value="elongater_protein-like"/>
    <property type="match status" value="1"/>
</dbReference>
<comment type="cofactor">
    <cofactor evidence="1">
        <name>[4Fe-4S] cluster</name>
        <dbReference type="ChEBI" id="CHEBI:49883"/>
    </cofactor>
</comment>
<dbReference type="InterPro" id="IPR039661">
    <property type="entry name" value="ELP3"/>
</dbReference>
<dbReference type="Gene3D" id="3.80.30.20">
    <property type="entry name" value="tm_1862 like domain"/>
    <property type="match status" value="1"/>
</dbReference>
<evidence type="ECO:0000256" key="3">
    <source>
        <dbReference type="ARBA" id="ARBA00022691"/>
    </source>
</evidence>
<keyword evidence="2" id="KW-0004">4Fe-4S</keyword>
<dbReference type="SFLD" id="SFLDG01091">
    <property type="entry name" value="uncharacterized_CHP01210-like"/>
    <property type="match status" value="1"/>
</dbReference>
<dbReference type="GO" id="GO:0016740">
    <property type="term" value="F:transferase activity"/>
    <property type="evidence" value="ECO:0007669"/>
    <property type="project" value="UniProtKB-KW"/>
</dbReference>
<dbReference type="PANTHER" id="PTHR11135:SF1">
    <property type="entry name" value="PROTEIN YHCC"/>
    <property type="match status" value="1"/>
</dbReference>
<evidence type="ECO:0000256" key="5">
    <source>
        <dbReference type="ARBA" id="ARBA00023004"/>
    </source>
</evidence>
<dbReference type="Pfam" id="PF16199">
    <property type="entry name" value="Radical_SAM_C"/>
    <property type="match status" value="1"/>
</dbReference>
<dbReference type="EMBL" id="LR746496">
    <property type="protein sequence ID" value="CAA7600680.1"/>
    <property type="molecule type" value="Genomic_DNA"/>
</dbReference>
<dbReference type="PROSITE" id="PS51918">
    <property type="entry name" value="RADICAL_SAM"/>
    <property type="match status" value="1"/>
</dbReference>
<evidence type="ECO:0000256" key="1">
    <source>
        <dbReference type="ARBA" id="ARBA00001966"/>
    </source>
</evidence>
<accession>A0A8S0X4B5</accession>